<dbReference type="InterPro" id="IPR036236">
    <property type="entry name" value="Znf_C2H2_sf"/>
</dbReference>
<dbReference type="PROSITE" id="PS51804">
    <property type="entry name" value="ZF_C2HC_LYAR"/>
    <property type="match status" value="1"/>
</dbReference>
<keyword evidence="3" id="KW-0479">Metal-binding</keyword>
<evidence type="ECO:0000256" key="1">
    <source>
        <dbReference type="ARBA" id="ARBA00004123"/>
    </source>
</evidence>
<sequence length="337" mass="38210">MVFFTCNACGESLKKAQVDKHVARCGGCRVLSCIDCGVDFRGNDYRNHVTCISEDQKYGGKGYEAKVNKGQVKQQQWIQKIQEAMSKPGISQKLKDVLSQVSSYDNVPRKKAKFQNWMKNSLKIHGPALHDEVWNIFSAATSDAPQESGSEQRSEPEASGTAENGEEEGAKEKKKNKRERKEERQKKHKRQRVPENGAAGDNGQAQADSGPSEKAKKKKRRKMEEEEVEDHRAQKKSKKENLENEIHEDADETQEEQEGDGAAKGKFNWKGTIKAVLMHAPEEGISVKKLRKKVLAEYYTFTGDGNHRPEVELYSLFNKKMSNPKFKILKEKVRLVK</sequence>
<dbReference type="SUPFAM" id="SSF57667">
    <property type="entry name" value="beta-beta-alpha zinc fingers"/>
    <property type="match status" value="2"/>
</dbReference>
<dbReference type="PANTHER" id="PTHR13100">
    <property type="entry name" value="CELL GROWTH-REGULATING NUCLEOLAR PROTEIN LYAR"/>
    <property type="match status" value="1"/>
</dbReference>
<evidence type="ECO:0000313" key="16">
    <source>
        <dbReference type="Proteomes" id="UP000694580"/>
    </source>
</evidence>
<keyword evidence="4" id="KW-0677">Repeat</keyword>
<evidence type="ECO:0000259" key="14">
    <source>
        <dbReference type="Pfam" id="PF25879"/>
    </source>
</evidence>
<dbReference type="RefSeq" id="XP_028816056.1">
    <property type="nucleotide sequence ID" value="XM_028960223.1"/>
</dbReference>
<evidence type="ECO:0000313" key="15">
    <source>
        <dbReference type="Ensembl" id="ENSDCDP00010052534.1"/>
    </source>
</evidence>
<keyword evidence="6" id="KW-0862">Zinc</keyword>
<protein>
    <recommendedName>
        <fullName evidence="10">Cell growth-regulating nucleolar protein</fullName>
    </recommendedName>
</protein>
<proteinExistence type="predicted"/>
<organism evidence="15 16">
    <name type="scientific">Denticeps clupeoides</name>
    <name type="common">denticle herring</name>
    <dbReference type="NCBI Taxonomy" id="299321"/>
    <lineage>
        <taxon>Eukaryota</taxon>
        <taxon>Metazoa</taxon>
        <taxon>Chordata</taxon>
        <taxon>Craniata</taxon>
        <taxon>Vertebrata</taxon>
        <taxon>Euteleostomi</taxon>
        <taxon>Actinopterygii</taxon>
        <taxon>Neopterygii</taxon>
        <taxon>Teleostei</taxon>
        <taxon>Clupei</taxon>
        <taxon>Clupeiformes</taxon>
        <taxon>Denticipitoidei</taxon>
        <taxon>Denticipitidae</taxon>
        <taxon>Denticeps</taxon>
    </lineage>
</organism>
<feature type="compositionally biased region" description="Acidic residues" evidence="12">
    <location>
        <begin position="248"/>
        <end position="259"/>
    </location>
</feature>
<evidence type="ECO:0000256" key="5">
    <source>
        <dbReference type="ARBA" id="ARBA00022771"/>
    </source>
</evidence>
<dbReference type="GO" id="GO:0008270">
    <property type="term" value="F:zinc ion binding"/>
    <property type="evidence" value="ECO:0007669"/>
    <property type="project" value="UniProtKB-KW"/>
</dbReference>
<dbReference type="GO" id="GO:0001750">
    <property type="term" value="C:photoreceptor outer segment"/>
    <property type="evidence" value="ECO:0007669"/>
    <property type="project" value="UniProtKB-SubCell"/>
</dbReference>
<evidence type="ECO:0000256" key="4">
    <source>
        <dbReference type="ARBA" id="ARBA00022737"/>
    </source>
</evidence>
<dbReference type="Pfam" id="PF08790">
    <property type="entry name" value="zf-LYAR"/>
    <property type="match status" value="1"/>
</dbReference>
<dbReference type="FunFam" id="3.30.1490.490:FF:000001">
    <property type="entry name" value="cell growth-regulating nucleolar protein-like"/>
    <property type="match status" value="1"/>
</dbReference>
<dbReference type="FunFam" id="1.10.10.2100:FF:000002">
    <property type="entry name" value="cell growth-regulating nucleolar protein-like"/>
    <property type="match status" value="1"/>
</dbReference>
<dbReference type="Gene3D" id="3.30.1490.490">
    <property type="match status" value="1"/>
</dbReference>
<keyword evidence="8" id="KW-0539">Nucleus</keyword>
<dbReference type="GeneTree" id="ENSGT00390000003477"/>
<keyword evidence="5 11" id="KW-0863">Zinc-finger</keyword>
<dbReference type="InterPro" id="IPR058719">
    <property type="entry name" value="WHD_LYAR"/>
</dbReference>
<evidence type="ECO:0000256" key="9">
    <source>
        <dbReference type="ARBA" id="ARBA00063961"/>
    </source>
</evidence>
<dbReference type="Gene3D" id="1.10.10.2100">
    <property type="match status" value="1"/>
</dbReference>
<dbReference type="GeneID" id="114768108"/>
<reference evidence="15" key="3">
    <citation type="submission" date="2025-09" db="UniProtKB">
        <authorList>
            <consortium name="Ensembl"/>
        </authorList>
    </citation>
    <scope>IDENTIFICATION</scope>
</reference>
<dbReference type="PANTHER" id="PTHR13100:SF10">
    <property type="entry name" value="CELL GROWTH-REGULATING NUCLEOLAR PROTEIN"/>
    <property type="match status" value="1"/>
</dbReference>
<evidence type="ECO:0000256" key="2">
    <source>
        <dbReference type="ARBA" id="ARBA00004504"/>
    </source>
</evidence>
<dbReference type="GO" id="GO:0006364">
    <property type="term" value="P:rRNA processing"/>
    <property type="evidence" value="ECO:0007669"/>
    <property type="project" value="TreeGrafter"/>
</dbReference>
<evidence type="ECO:0000256" key="11">
    <source>
        <dbReference type="PROSITE-ProRule" id="PRU01145"/>
    </source>
</evidence>
<evidence type="ECO:0000259" key="13">
    <source>
        <dbReference type="Pfam" id="PF08790"/>
    </source>
</evidence>
<name>A0AAY4E5L5_9TELE</name>
<evidence type="ECO:0000256" key="3">
    <source>
        <dbReference type="ARBA" id="ARBA00022723"/>
    </source>
</evidence>
<keyword evidence="16" id="KW-1185">Reference proteome</keyword>
<evidence type="ECO:0000256" key="10">
    <source>
        <dbReference type="ARBA" id="ARBA00069216"/>
    </source>
</evidence>
<dbReference type="Pfam" id="PF25879">
    <property type="entry name" value="WHD_LYAR"/>
    <property type="match status" value="1"/>
</dbReference>
<accession>A0AAY4E5L5</accession>
<feature type="domain" description="Cell growth-regulating nucleolar protein-like winged helix" evidence="14">
    <location>
        <begin position="264"/>
        <end position="336"/>
    </location>
</feature>
<reference evidence="15 16" key="1">
    <citation type="submission" date="2020-06" db="EMBL/GenBank/DDBJ databases">
        <authorList>
            <consortium name="Wellcome Sanger Institute Data Sharing"/>
        </authorList>
    </citation>
    <scope>NUCLEOTIDE SEQUENCE [LARGE SCALE GENOMIC DNA]</scope>
</reference>
<gene>
    <name evidence="15" type="primary">LYAR</name>
</gene>
<dbReference type="GO" id="GO:0000122">
    <property type="term" value="P:negative regulation of transcription by RNA polymerase II"/>
    <property type="evidence" value="ECO:0007669"/>
    <property type="project" value="TreeGrafter"/>
</dbReference>
<feature type="compositionally biased region" description="Low complexity" evidence="12">
    <location>
        <begin position="196"/>
        <end position="210"/>
    </location>
</feature>
<feature type="region of interest" description="Disordered" evidence="12">
    <location>
        <begin position="142"/>
        <end position="266"/>
    </location>
</feature>
<dbReference type="GO" id="GO:0003677">
    <property type="term" value="F:DNA binding"/>
    <property type="evidence" value="ECO:0007669"/>
    <property type="project" value="InterPro"/>
</dbReference>
<evidence type="ECO:0000256" key="8">
    <source>
        <dbReference type="ARBA" id="ARBA00023242"/>
    </source>
</evidence>
<dbReference type="GO" id="GO:0005730">
    <property type="term" value="C:nucleolus"/>
    <property type="evidence" value="ECO:0007669"/>
    <property type="project" value="UniProtKB-ARBA"/>
</dbReference>
<comment type="subunit">
    <text evidence="9">Interacts with PRMT5; this interaction is direct. Interacts with GNL2 and RPL23A. Interacts with nucleolin/NCL; this interaction is direct. Interacts with phosphorylated IRF3; this interaction impairs IRF3 DNA-binding activity.</text>
</comment>
<feature type="domain" description="Zinc finger C2H2 LYAR-type" evidence="13">
    <location>
        <begin position="31"/>
        <end position="58"/>
    </location>
</feature>
<keyword evidence="7" id="KW-0175">Coiled coil</keyword>
<evidence type="ECO:0000256" key="12">
    <source>
        <dbReference type="SAM" id="MobiDB-lite"/>
    </source>
</evidence>
<dbReference type="Proteomes" id="UP000694580">
    <property type="component" value="Chromosome 18"/>
</dbReference>
<dbReference type="InterPro" id="IPR039999">
    <property type="entry name" value="LYAR"/>
</dbReference>
<evidence type="ECO:0000256" key="6">
    <source>
        <dbReference type="ARBA" id="ARBA00022833"/>
    </source>
</evidence>
<comment type="subcellular location">
    <subcellularLocation>
        <location evidence="2">Cell projection</location>
        <location evidence="2">Cilium</location>
        <location evidence="2">Photoreceptor outer segment</location>
    </subcellularLocation>
    <subcellularLocation>
        <location evidence="1">Nucleus</location>
    </subcellularLocation>
</comment>
<dbReference type="AlphaFoldDB" id="A0AAY4E5L5"/>
<evidence type="ECO:0000256" key="7">
    <source>
        <dbReference type="ARBA" id="ARBA00023054"/>
    </source>
</evidence>
<dbReference type="Ensembl" id="ENSDCDT00010063020.1">
    <property type="protein sequence ID" value="ENSDCDP00010052534.1"/>
    <property type="gene ID" value="ENSDCDG00010030693.1"/>
</dbReference>
<dbReference type="InterPro" id="IPR014898">
    <property type="entry name" value="Znf_C2H2_LYAR"/>
</dbReference>
<reference evidence="15" key="2">
    <citation type="submission" date="2025-08" db="UniProtKB">
        <authorList>
            <consortium name="Ensembl"/>
        </authorList>
    </citation>
    <scope>IDENTIFICATION</scope>
</reference>